<gene>
    <name evidence="12" type="ORF">CHIRRI_LOCUS8660</name>
</gene>
<dbReference type="OrthoDB" id="6475849at2759"/>
<feature type="domain" description="Peptidase M13 N-terminal" evidence="11">
    <location>
        <begin position="48"/>
        <end position="435"/>
    </location>
</feature>
<evidence type="ECO:0000256" key="2">
    <source>
        <dbReference type="ARBA" id="ARBA00004401"/>
    </source>
</evidence>
<evidence type="ECO:0000256" key="3">
    <source>
        <dbReference type="ARBA" id="ARBA00007357"/>
    </source>
</evidence>
<dbReference type="SUPFAM" id="SSF55486">
    <property type="entry name" value="Metalloproteases ('zincins'), catalytic domain"/>
    <property type="match status" value="1"/>
</dbReference>
<evidence type="ECO:0000259" key="10">
    <source>
        <dbReference type="Pfam" id="PF01431"/>
    </source>
</evidence>
<keyword evidence="8" id="KW-0482">Metalloprotease</keyword>
<evidence type="ECO:0000256" key="6">
    <source>
        <dbReference type="ARBA" id="ARBA00022801"/>
    </source>
</evidence>
<dbReference type="Gene3D" id="1.10.1380.10">
    <property type="entry name" value="Neutral endopeptidase , domain2"/>
    <property type="match status" value="1"/>
</dbReference>
<dbReference type="InterPro" id="IPR000718">
    <property type="entry name" value="Peptidase_M13"/>
</dbReference>
<proteinExistence type="inferred from homology"/>
<evidence type="ECO:0000256" key="9">
    <source>
        <dbReference type="SAM" id="SignalP"/>
    </source>
</evidence>
<dbReference type="GO" id="GO:0005886">
    <property type="term" value="C:plasma membrane"/>
    <property type="evidence" value="ECO:0007669"/>
    <property type="project" value="UniProtKB-SubCell"/>
</dbReference>
<reference evidence="12" key="2">
    <citation type="submission" date="2022-10" db="EMBL/GenBank/DDBJ databases">
        <authorList>
            <consortium name="ENA_rothamsted_submissions"/>
            <consortium name="culmorum"/>
            <person name="King R."/>
        </authorList>
    </citation>
    <scope>NUCLEOTIDE SEQUENCE</scope>
</reference>
<evidence type="ECO:0000256" key="4">
    <source>
        <dbReference type="ARBA" id="ARBA00022670"/>
    </source>
</evidence>
<keyword evidence="4" id="KW-0645">Protease</keyword>
<sequence>MFWKKEFLVFLVFVTSTKFATSQKVCKSKVCQLEAENMKSKIDDSVSPCDDFYQYACGNYNPDIPDDKSEANVFNVLQDLLDEQLNEGMSEESSDRDINPLRVVKNYYQACMDKETINKIGLKHVVEKMVYLGGWPVVKSHNWDESSWRYQKFVQTAELLGFPQNYLFGFGLIQDLKNDTRRILVLDQPGLGLSREFLIKGLNESLVQAYHSFQVDLAVLYGADKEDSEKDMKDVLDFEIAFAKITQSKEERRDVTKLYNLITVSELQMMSPCLHWLNYMNAFLPKDKQIDKSEVLMITSKQVFIDIHKLLTSTPQRTIANYVMWRIALSTSSLLSDDIRERRLQYTKKLTGVEKYKPRWKECVSWTSNYLSIASSALYVRKYFNEKSKHDALELVDRIKEEFRTTLKTIEWMDEKTRVAAIEKALKMTNFIGYPDELNDDKKLIEYYEDLEINNKEFFKSFLKLNRFSSKKDLVKFREIVNKTAWEDHAEVALVNAFYSPIENSIQFPAGILQGQMFSADRPKYMNYGSIGFVIGHEVTHGFDDQGSRFDGNGNLVDWWAKDTKNAYLEKAQCIVYQYGNYTEPTTNLKLNGVHTQGENIADNGGLLVSYKAYQNWIKENKQELALPDLELSPMQLFWMSAAQTWCSKTRPETMKLRIATDTHSPPLFRVNGVVSNTVEFLNDFKCPETSAMNRKNKCKVW</sequence>
<dbReference type="Pfam" id="PF05649">
    <property type="entry name" value="Peptidase_M13_N"/>
    <property type="match status" value="1"/>
</dbReference>
<name>A0A9N9WR70_9DIPT</name>
<dbReference type="GO" id="GO:0016485">
    <property type="term" value="P:protein processing"/>
    <property type="evidence" value="ECO:0007669"/>
    <property type="project" value="TreeGrafter"/>
</dbReference>
<dbReference type="Gene3D" id="3.40.390.10">
    <property type="entry name" value="Collagenase (Catalytic Domain)"/>
    <property type="match status" value="1"/>
</dbReference>
<dbReference type="EMBL" id="OU895878">
    <property type="protein sequence ID" value="CAG9805792.1"/>
    <property type="molecule type" value="Genomic_DNA"/>
</dbReference>
<keyword evidence="7" id="KW-0862">Zinc</keyword>
<feature type="signal peptide" evidence="9">
    <location>
        <begin position="1"/>
        <end position="22"/>
    </location>
</feature>
<evidence type="ECO:0000256" key="8">
    <source>
        <dbReference type="ARBA" id="ARBA00023049"/>
    </source>
</evidence>
<accession>A0A9N9WR70</accession>
<dbReference type="InterPro" id="IPR008753">
    <property type="entry name" value="Peptidase_M13_N"/>
</dbReference>
<dbReference type="PANTHER" id="PTHR11733">
    <property type="entry name" value="ZINC METALLOPROTEASE FAMILY M13 NEPRILYSIN-RELATED"/>
    <property type="match status" value="1"/>
</dbReference>
<evidence type="ECO:0000256" key="5">
    <source>
        <dbReference type="ARBA" id="ARBA00022723"/>
    </source>
</evidence>
<evidence type="ECO:0000256" key="7">
    <source>
        <dbReference type="ARBA" id="ARBA00022833"/>
    </source>
</evidence>
<comment type="subcellular location">
    <subcellularLocation>
        <location evidence="2">Cell membrane</location>
        <topology evidence="2">Single-pass type II membrane protein</topology>
    </subcellularLocation>
</comment>
<feature type="domain" description="Peptidase M13 C-terminal" evidence="10">
    <location>
        <begin position="496"/>
        <end position="701"/>
    </location>
</feature>
<feature type="chain" id="PRO_5040344673" evidence="9">
    <location>
        <begin position="23"/>
        <end position="702"/>
    </location>
</feature>
<keyword evidence="6" id="KW-0378">Hydrolase</keyword>
<dbReference type="GO" id="GO:0004222">
    <property type="term" value="F:metalloendopeptidase activity"/>
    <property type="evidence" value="ECO:0007669"/>
    <property type="project" value="InterPro"/>
</dbReference>
<dbReference type="InterPro" id="IPR024079">
    <property type="entry name" value="MetalloPept_cat_dom_sf"/>
</dbReference>
<dbReference type="Pfam" id="PF01431">
    <property type="entry name" value="Peptidase_M13"/>
    <property type="match status" value="1"/>
</dbReference>
<organism evidence="12 13">
    <name type="scientific">Chironomus riparius</name>
    <dbReference type="NCBI Taxonomy" id="315576"/>
    <lineage>
        <taxon>Eukaryota</taxon>
        <taxon>Metazoa</taxon>
        <taxon>Ecdysozoa</taxon>
        <taxon>Arthropoda</taxon>
        <taxon>Hexapoda</taxon>
        <taxon>Insecta</taxon>
        <taxon>Pterygota</taxon>
        <taxon>Neoptera</taxon>
        <taxon>Endopterygota</taxon>
        <taxon>Diptera</taxon>
        <taxon>Nematocera</taxon>
        <taxon>Chironomoidea</taxon>
        <taxon>Chironomidae</taxon>
        <taxon>Chironominae</taxon>
        <taxon>Chironomus</taxon>
    </lineage>
</organism>
<evidence type="ECO:0000259" key="11">
    <source>
        <dbReference type="Pfam" id="PF05649"/>
    </source>
</evidence>
<dbReference type="InterPro" id="IPR018497">
    <property type="entry name" value="Peptidase_M13_C"/>
</dbReference>
<dbReference type="PRINTS" id="PR00786">
    <property type="entry name" value="NEPRILYSIN"/>
</dbReference>
<keyword evidence="5" id="KW-0479">Metal-binding</keyword>
<protein>
    <submittedName>
        <fullName evidence="12">Uncharacterized protein</fullName>
    </submittedName>
</protein>
<keyword evidence="13" id="KW-1185">Reference proteome</keyword>
<dbReference type="PROSITE" id="PS51885">
    <property type="entry name" value="NEPRILYSIN"/>
    <property type="match status" value="1"/>
</dbReference>
<comment type="cofactor">
    <cofactor evidence="1">
        <name>Zn(2+)</name>
        <dbReference type="ChEBI" id="CHEBI:29105"/>
    </cofactor>
</comment>
<evidence type="ECO:0000313" key="13">
    <source>
        <dbReference type="Proteomes" id="UP001153620"/>
    </source>
</evidence>
<keyword evidence="9" id="KW-0732">Signal</keyword>
<evidence type="ECO:0000256" key="1">
    <source>
        <dbReference type="ARBA" id="ARBA00001947"/>
    </source>
</evidence>
<dbReference type="CDD" id="cd08662">
    <property type="entry name" value="M13"/>
    <property type="match status" value="1"/>
</dbReference>
<reference evidence="12" key="1">
    <citation type="submission" date="2022-01" db="EMBL/GenBank/DDBJ databases">
        <authorList>
            <person name="King R."/>
        </authorList>
    </citation>
    <scope>NUCLEOTIDE SEQUENCE</scope>
</reference>
<dbReference type="PANTHER" id="PTHR11733:SF224">
    <property type="entry name" value="NEPRILYSIN-2"/>
    <property type="match status" value="1"/>
</dbReference>
<dbReference type="InterPro" id="IPR042089">
    <property type="entry name" value="Peptidase_M13_dom_2"/>
</dbReference>
<dbReference type="GO" id="GO:0046872">
    <property type="term" value="F:metal ion binding"/>
    <property type="evidence" value="ECO:0007669"/>
    <property type="project" value="UniProtKB-KW"/>
</dbReference>
<dbReference type="Proteomes" id="UP001153620">
    <property type="component" value="Chromosome 2"/>
</dbReference>
<comment type="similarity">
    <text evidence="3">Belongs to the peptidase M13 family.</text>
</comment>
<dbReference type="AlphaFoldDB" id="A0A9N9WR70"/>
<evidence type="ECO:0000313" key="12">
    <source>
        <dbReference type="EMBL" id="CAG9805792.1"/>
    </source>
</evidence>